<dbReference type="PANTHER" id="PTHR34606">
    <property type="entry name" value="BON DOMAIN-CONTAINING PROTEIN"/>
    <property type="match status" value="1"/>
</dbReference>
<dbReference type="SMART" id="SM00749">
    <property type="entry name" value="BON"/>
    <property type="match status" value="2"/>
</dbReference>
<dbReference type="InterPro" id="IPR007055">
    <property type="entry name" value="BON_dom"/>
</dbReference>
<protein>
    <submittedName>
        <fullName evidence="3">BON domain-containing protein</fullName>
    </submittedName>
</protein>
<dbReference type="InterPro" id="IPR014004">
    <property type="entry name" value="Transpt-assoc_nodulatn_dom_bac"/>
</dbReference>
<keyword evidence="1" id="KW-0732">Signal</keyword>
<dbReference type="EMBL" id="WWCT01000011">
    <property type="protein sequence ID" value="MYN27808.1"/>
    <property type="molecule type" value="Genomic_DNA"/>
</dbReference>
<evidence type="ECO:0000259" key="2">
    <source>
        <dbReference type="PROSITE" id="PS50914"/>
    </source>
</evidence>
<dbReference type="Pfam" id="PF04972">
    <property type="entry name" value="BON"/>
    <property type="match status" value="2"/>
</dbReference>
<evidence type="ECO:0000313" key="3">
    <source>
        <dbReference type="EMBL" id="MYN27808.1"/>
    </source>
</evidence>
<feature type="domain" description="BON" evidence="2">
    <location>
        <begin position="133"/>
        <end position="200"/>
    </location>
</feature>
<evidence type="ECO:0000256" key="1">
    <source>
        <dbReference type="ARBA" id="ARBA00022729"/>
    </source>
</evidence>
<organism evidence="3 4">
    <name type="scientific">Duganella levis</name>
    <dbReference type="NCBI Taxonomy" id="2692169"/>
    <lineage>
        <taxon>Bacteria</taxon>
        <taxon>Pseudomonadati</taxon>
        <taxon>Pseudomonadota</taxon>
        <taxon>Betaproteobacteria</taxon>
        <taxon>Burkholderiales</taxon>
        <taxon>Oxalobacteraceae</taxon>
        <taxon>Telluria group</taxon>
        <taxon>Duganella</taxon>
    </lineage>
</organism>
<proteinExistence type="predicted"/>
<keyword evidence="4" id="KW-1185">Reference proteome</keyword>
<reference evidence="3 4" key="1">
    <citation type="submission" date="2019-12" db="EMBL/GenBank/DDBJ databases">
        <title>Novel species isolated from a subtropical stream in China.</title>
        <authorList>
            <person name="Lu H."/>
        </authorList>
    </citation>
    <scope>NUCLEOTIDE SEQUENCE [LARGE SCALE GENOMIC DNA]</scope>
    <source>
        <strain evidence="3 4">CY42W</strain>
    </source>
</reference>
<dbReference type="PROSITE" id="PS50914">
    <property type="entry name" value="BON"/>
    <property type="match status" value="2"/>
</dbReference>
<comment type="caution">
    <text evidence="3">The sequence shown here is derived from an EMBL/GenBank/DDBJ whole genome shotgun (WGS) entry which is preliminary data.</text>
</comment>
<accession>A0ABW9W1Z8</accession>
<dbReference type="PANTHER" id="PTHR34606:SF4">
    <property type="entry name" value="OUTER MEMBRANE LIPOPROTEIN DOLP"/>
    <property type="match status" value="1"/>
</dbReference>
<feature type="domain" description="BON" evidence="2">
    <location>
        <begin position="55"/>
        <end position="124"/>
    </location>
</feature>
<evidence type="ECO:0000313" key="4">
    <source>
        <dbReference type="Proteomes" id="UP000642144"/>
    </source>
</evidence>
<gene>
    <name evidence="3" type="ORF">GTP69_15435</name>
</gene>
<dbReference type="Proteomes" id="UP000642144">
    <property type="component" value="Unassembled WGS sequence"/>
</dbReference>
<name>A0ABW9W1Z8_9BURK</name>
<dbReference type="RefSeq" id="WP_161055697.1">
    <property type="nucleotide sequence ID" value="NZ_WWCT01000011.1"/>
</dbReference>
<dbReference type="Gene3D" id="3.40.1520.20">
    <property type="match status" value="1"/>
</dbReference>
<dbReference type="InterPro" id="IPR051686">
    <property type="entry name" value="Lipoprotein_DolP"/>
</dbReference>
<sequence length="223" mass="23668">MSNSSAIWKQVQRPLVMSVLCGAMLASLSGCVALVAGGAISGTLAASDRRTFGAQTEDRAIEVKGGIKINNVTGDAGHVNINSFNRRALLTGEVRDDAMKASVEREVRGIEGVIDVINELDVAGVSSYTSRSSDTIITGKVKASLVDAKDISANSYQVVTERGVVYLQGRVTQREGQIGADIARGVSGVMKVVKVFEYISDEELKQYQPQPANTANTNSQSTQ</sequence>